<feature type="non-terminal residue" evidence="2">
    <location>
        <position position="116"/>
    </location>
</feature>
<keyword evidence="1" id="KW-0175">Coiled coil</keyword>
<sequence>IFKSAPSTSTTQAQAQEFVQGLTEEQDYKQEQEHEQKQEQCYEENNSLAELNKKIEKLEKENKKLQNKIRKMERKSKDTKHAIKRAAIIINASIKRNYSTYIADENSCEELSEDDQ</sequence>
<dbReference type="Proteomes" id="UP000023152">
    <property type="component" value="Unassembled WGS sequence"/>
</dbReference>
<dbReference type="SUPFAM" id="SSF160459">
    <property type="entry name" value="BLRF2-like"/>
    <property type="match status" value="1"/>
</dbReference>
<evidence type="ECO:0000313" key="2">
    <source>
        <dbReference type="EMBL" id="ETN98766.1"/>
    </source>
</evidence>
<gene>
    <name evidence="2" type="ORF">RFI_38721</name>
</gene>
<reference evidence="2 3" key="1">
    <citation type="journal article" date="2013" name="Curr. Biol.">
        <title>The Genome of the Foraminiferan Reticulomyxa filosa.</title>
        <authorList>
            <person name="Glockner G."/>
            <person name="Hulsmann N."/>
            <person name="Schleicher M."/>
            <person name="Noegel A.A."/>
            <person name="Eichinger L."/>
            <person name="Gallinger C."/>
            <person name="Pawlowski J."/>
            <person name="Sierra R."/>
            <person name="Euteneuer U."/>
            <person name="Pillet L."/>
            <person name="Moustafa A."/>
            <person name="Platzer M."/>
            <person name="Groth M."/>
            <person name="Szafranski K."/>
            <person name="Schliwa M."/>
        </authorList>
    </citation>
    <scope>NUCLEOTIDE SEQUENCE [LARGE SCALE GENOMIC DNA]</scope>
</reference>
<keyword evidence="3" id="KW-1185">Reference proteome</keyword>
<name>X6LCA6_RETFI</name>
<evidence type="ECO:0000313" key="3">
    <source>
        <dbReference type="Proteomes" id="UP000023152"/>
    </source>
</evidence>
<feature type="non-terminal residue" evidence="2">
    <location>
        <position position="1"/>
    </location>
</feature>
<evidence type="ECO:0000256" key="1">
    <source>
        <dbReference type="SAM" id="Coils"/>
    </source>
</evidence>
<accession>X6LCA6</accession>
<feature type="coiled-coil region" evidence="1">
    <location>
        <begin position="34"/>
        <end position="82"/>
    </location>
</feature>
<dbReference type="AlphaFoldDB" id="X6LCA6"/>
<comment type="caution">
    <text evidence="2">The sequence shown here is derived from an EMBL/GenBank/DDBJ whole genome shotgun (WGS) entry which is preliminary data.</text>
</comment>
<protein>
    <submittedName>
        <fullName evidence="2">Uncharacterized protein</fullName>
    </submittedName>
</protein>
<organism evidence="2 3">
    <name type="scientific">Reticulomyxa filosa</name>
    <dbReference type="NCBI Taxonomy" id="46433"/>
    <lineage>
        <taxon>Eukaryota</taxon>
        <taxon>Sar</taxon>
        <taxon>Rhizaria</taxon>
        <taxon>Retaria</taxon>
        <taxon>Foraminifera</taxon>
        <taxon>Monothalamids</taxon>
        <taxon>Reticulomyxidae</taxon>
        <taxon>Reticulomyxa</taxon>
    </lineage>
</organism>
<proteinExistence type="predicted"/>
<dbReference type="EMBL" id="ASPP01045855">
    <property type="protein sequence ID" value="ETN98766.1"/>
    <property type="molecule type" value="Genomic_DNA"/>
</dbReference>